<dbReference type="Proteomes" id="UP000548685">
    <property type="component" value="Unassembled WGS sequence"/>
</dbReference>
<accession>A0A6I4UM66</accession>
<feature type="transmembrane region" description="Helical" evidence="1">
    <location>
        <begin position="106"/>
        <end position="129"/>
    </location>
</feature>
<keyword evidence="1" id="KW-0472">Membrane</keyword>
<organism evidence="3 4">
    <name type="scientific">Erythrobacter ramosus</name>
    <dbReference type="NCBI Taxonomy" id="35811"/>
    <lineage>
        <taxon>Bacteria</taxon>
        <taxon>Pseudomonadati</taxon>
        <taxon>Pseudomonadota</taxon>
        <taxon>Alphaproteobacteria</taxon>
        <taxon>Sphingomonadales</taxon>
        <taxon>Erythrobacteraceae</taxon>
        <taxon>Erythrobacter/Porphyrobacter group</taxon>
        <taxon>Erythrobacter</taxon>
    </lineage>
</organism>
<dbReference type="Proteomes" id="UP000430021">
    <property type="component" value="Unassembled WGS sequence"/>
</dbReference>
<feature type="transmembrane region" description="Helical" evidence="1">
    <location>
        <begin position="37"/>
        <end position="60"/>
    </location>
</feature>
<evidence type="ECO:0000313" key="5">
    <source>
        <dbReference type="Proteomes" id="UP000548685"/>
    </source>
</evidence>
<keyword evidence="1" id="KW-0812">Transmembrane</keyword>
<reference evidence="2 5" key="2">
    <citation type="submission" date="2020-08" db="EMBL/GenBank/DDBJ databases">
        <title>Genomic Encyclopedia of Type Strains, Phase IV (KMG-IV): sequencing the most valuable type-strain genomes for metagenomic binning, comparative biology and taxonomic classification.</title>
        <authorList>
            <person name="Goeker M."/>
        </authorList>
    </citation>
    <scope>NUCLEOTIDE SEQUENCE [LARGE SCALE GENOMIC DNA]</scope>
    <source>
        <strain evidence="2 5">DSM 8510</strain>
    </source>
</reference>
<reference evidence="3 4" key="1">
    <citation type="submission" date="2019-12" db="EMBL/GenBank/DDBJ databases">
        <title>Genomic-based taxomic classification of the family Erythrobacteraceae.</title>
        <authorList>
            <person name="Xu L."/>
        </authorList>
    </citation>
    <scope>NUCLEOTIDE SEQUENCE [LARGE SCALE GENOMIC DNA]</scope>
    <source>
        <strain evidence="3 4">JCM 10282</strain>
    </source>
</reference>
<evidence type="ECO:0000313" key="4">
    <source>
        <dbReference type="Proteomes" id="UP000430021"/>
    </source>
</evidence>
<keyword evidence="1" id="KW-1133">Transmembrane helix</keyword>
<proteinExistence type="predicted"/>
<dbReference type="RefSeq" id="WP_160761535.1">
    <property type="nucleotide sequence ID" value="NZ_BAAADZ010000010.1"/>
</dbReference>
<name>A0A6I4UM66_9SPHN</name>
<dbReference type="AlphaFoldDB" id="A0A6I4UM66"/>
<comment type="caution">
    <text evidence="3">The sequence shown here is derived from an EMBL/GenBank/DDBJ whole genome shotgun (WGS) entry which is preliminary data.</text>
</comment>
<feature type="transmembrane region" description="Helical" evidence="1">
    <location>
        <begin position="81"/>
        <end position="100"/>
    </location>
</feature>
<dbReference type="EMBL" id="WTYB01000002">
    <property type="protein sequence ID" value="MXP39506.1"/>
    <property type="molecule type" value="Genomic_DNA"/>
</dbReference>
<sequence length="133" mass="14342">MSFRERSAWVMGCTLILIGGFYLKLVIGDGVPPSFAAVPFVLGTIVVSIAAQVVLAVISPREASSPVDERERLVIQKATHFSSYVLATGVVVGLGMFMISQDGMKLFHIVLTSLILGQIADYGAQIFLLRSRV</sequence>
<protein>
    <recommendedName>
        <fullName evidence="6">DUF2178 domain-containing protein</fullName>
    </recommendedName>
</protein>
<evidence type="ECO:0000313" key="3">
    <source>
        <dbReference type="EMBL" id="MXP39506.1"/>
    </source>
</evidence>
<dbReference type="EMBL" id="JACICE010000002">
    <property type="protein sequence ID" value="MBB3775381.1"/>
    <property type="molecule type" value="Genomic_DNA"/>
</dbReference>
<dbReference type="OrthoDB" id="7619100at2"/>
<gene>
    <name evidence="2" type="ORF">FHS52_001350</name>
    <name evidence="3" type="ORF">GRI59_12920</name>
</gene>
<evidence type="ECO:0000313" key="2">
    <source>
        <dbReference type="EMBL" id="MBB3775381.1"/>
    </source>
</evidence>
<keyword evidence="5" id="KW-1185">Reference proteome</keyword>
<feature type="transmembrane region" description="Helical" evidence="1">
    <location>
        <begin position="7"/>
        <end position="25"/>
    </location>
</feature>
<evidence type="ECO:0008006" key="6">
    <source>
        <dbReference type="Google" id="ProtNLM"/>
    </source>
</evidence>
<evidence type="ECO:0000256" key="1">
    <source>
        <dbReference type="SAM" id="Phobius"/>
    </source>
</evidence>